<organism evidence="1 2">
    <name type="scientific">Companilactobacillus versmoldensis DSM 14857 = KCTC 3814</name>
    <dbReference type="NCBI Taxonomy" id="1423815"/>
    <lineage>
        <taxon>Bacteria</taxon>
        <taxon>Bacillati</taxon>
        <taxon>Bacillota</taxon>
        <taxon>Bacilli</taxon>
        <taxon>Lactobacillales</taxon>
        <taxon>Lactobacillaceae</taxon>
        <taxon>Companilactobacillus</taxon>
    </lineage>
</organism>
<evidence type="ECO:0000313" key="2">
    <source>
        <dbReference type="Proteomes" id="UP000051647"/>
    </source>
</evidence>
<dbReference type="PATRIC" id="fig|1423815.3.peg.1345"/>
<dbReference type="EMBL" id="AZFA01000028">
    <property type="protein sequence ID" value="KRL65693.1"/>
    <property type="molecule type" value="Genomic_DNA"/>
</dbReference>
<keyword evidence="2" id="KW-1185">Reference proteome</keyword>
<proteinExistence type="predicted"/>
<accession>A0A0R1S990</accession>
<evidence type="ECO:0000313" key="1">
    <source>
        <dbReference type="EMBL" id="KRL65693.1"/>
    </source>
</evidence>
<sequence>MGCLFPNALYIDGPGVSQQLLYFFNLFAGFDHLKGSRHFHLVQSPPVQPLKAPIFASKRS</sequence>
<dbReference type="Proteomes" id="UP000051647">
    <property type="component" value="Unassembled WGS sequence"/>
</dbReference>
<dbReference type="AlphaFoldDB" id="A0A0R1S990"/>
<gene>
    <name evidence="1" type="ORF">FC27_GL001311</name>
</gene>
<comment type="caution">
    <text evidence="1">The sequence shown here is derived from an EMBL/GenBank/DDBJ whole genome shotgun (WGS) entry which is preliminary data.</text>
</comment>
<protein>
    <submittedName>
        <fullName evidence="1">Uncharacterized protein</fullName>
    </submittedName>
</protein>
<reference evidence="1 2" key="1">
    <citation type="journal article" date="2015" name="Genome Announc.">
        <title>Expanding the biotechnology potential of lactobacilli through comparative genomics of 213 strains and associated genera.</title>
        <authorList>
            <person name="Sun Z."/>
            <person name="Harris H.M."/>
            <person name="McCann A."/>
            <person name="Guo C."/>
            <person name="Argimon S."/>
            <person name="Zhang W."/>
            <person name="Yang X."/>
            <person name="Jeffery I.B."/>
            <person name="Cooney J.C."/>
            <person name="Kagawa T.F."/>
            <person name="Liu W."/>
            <person name="Song Y."/>
            <person name="Salvetti E."/>
            <person name="Wrobel A."/>
            <person name="Rasinkangas P."/>
            <person name="Parkhill J."/>
            <person name="Rea M.C."/>
            <person name="O'Sullivan O."/>
            <person name="Ritari J."/>
            <person name="Douillard F.P."/>
            <person name="Paul Ross R."/>
            <person name="Yang R."/>
            <person name="Briner A.E."/>
            <person name="Felis G.E."/>
            <person name="de Vos W.M."/>
            <person name="Barrangou R."/>
            <person name="Klaenhammer T.R."/>
            <person name="Caufield P.W."/>
            <person name="Cui Y."/>
            <person name="Zhang H."/>
            <person name="O'Toole P.W."/>
        </authorList>
    </citation>
    <scope>NUCLEOTIDE SEQUENCE [LARGE SCALE GENOMIC DNA]</scope>
    <source>
        <strain evidence="1 2">DSM 14857</strain>
    </source>
</reference>
<name>A0A0R1S990_9LACO</name>